<dbReference type="EMBL" id="GISG01205822">
    <property type="protein sequence ID" value="MBA4660003.1"/>
    <property type="molecule type" value="Transcribed_RNA"/>
</dbReference>
<evidence type="ECO:0000256" key="2">
    <source>
        <dbReference type="SAM" id="Phobius"/>
    </source>
</evidence>
<evidence type="ECO:0000256" key="1">
    <source>
        <dbReference type="ARBA" id="ARBA00010617"/>
    </source>
</evidence>
<organism evidence="3">
    <name type="scientific">Opuntia streptacantha</name>
    <name type="common">Prickly pear cactus</name>
    <name type="synonym">Opuntia cardona</name>
    <dbReference type="NCBI Taxonomy" id="393608"/>
    <lineage>
        <taxon>Eukaryota</taxon>
        <taxon>Viridiplantae</taxon>
        <taxon>Streptophyta</taxon>
        <taxon>Embryophyta</taxon>
        <taxon>Tracheophyta</taxon>
        <taxon>Spermatophyta</taxon>
        <taxon>Magnoliopsida</taxon>
        <taxon>eudicotyledons</taxon>
        <taxon>Gunneridae</taxon>
        <taxon>Pentapetalae</taxon>
        <taxon>Caryophyllales</taxon>
        <taxon>Cactineae</taxon>
        <taxon>Cactaceae</taxon>
        <taxon>Opuntioideae</taxon>
        <taxon>Opuntia</taxon>
    </lineage>
</organism>
<sequence length="139" mass="15953">MGGVVVVVVDLSTYDSSSSQEFRDLAWNIMEEIGRPNISDFFPLIKALDLQGVRRSLTTSFSKMLQVFDKIIDERLRDQINSKDDVLATLLSLVKQNELTLDDVRHMLIVSTKQHILYSFGFSFLFFFFPICIFVFTTA</sequence>
<dbReference type="GO" id="GO:0020037">
    <property type="term" value="F:heme binding"/>
    <property type="evidence" value="ECO:0007669"/>
    <property type="project" value="InterPro"/>
</dbReference>
<reference evidence="3" key="2">
    <citation type="submission" date="2020-07" db="EMBL/GenBank/DDBJ databases">
        <authorList>
            <person name="Vera ALvarez R."/>
            <person name="Arias-Moreno D.M."/>
            <person name="Jimenez-Jacinto V."/>
            <person name="Jimenez-Bremont J.F."/>
            <person name="Swaminathan K."/>
            <person name="Moose S.P."/>
            <person name="Guerrero-Gonzalez M.L."/>
            <person name="Marino-Ramirez L."/>
            <person name="Landsman D."/>
            <person name="Rodriguez-Kessler M."/>
            <person name="Delgado-Sanchez P."/>
        </authorList>
    </citation>
    <scope>NUCLEOTIDE SEQUENCE</scope>
    <source>
        <tissue evidence="3">Cladode</tissue>
    </source>
</reference>
<dbReference type="AlphaFoldDB" id="A0A7C9E9X0"/>
<dbReference type="GO" id="GO:0004497">
    <property type="term" value="F:monooxygenase activity"/>
    <property type="evidence" value="ECO:0007669"/>
    <property type="project" value="InterPro"/>
</dbReference>
<dbReference type="InterPro" id="IPR036396">
    <property type="entry name" value="Cyt_P450_sf"/>
</dbReference>
<dbReference type="PANTHER" id="PTHR47950:SF44">
    <property type="entry name" value="CYTOCHROME P450, FAMILY 76, SUBFAMILY C, POLYPEPTIDE 5-RELATED"/>
    <property type="match status" value="1"/>
</dbReference>
<feature type="transmembrane region" description="Helical" evidence="2">
    <location>
        <begin position="115"/>
        <end position="136"/>
    </location>
</feature>
<dbReference type="PANTHER" id="PTHR47950">
    <property type="entry name" value="CYTOCHROME P450, FAMILY 76, SUBFAMILY C, POLYPEPTIDE 5-RELATED"/>
    <property type="match status" value="1"/>
</dbReference>
<dbReference type="SUPFAM" id="SSF48264">
    <property type="entry name" value="Cytochrome P450"/>
    <property type="match status" value="1"/>
</dbReference>
<dbReference type="GO" id="GO:0016705">
    <property type="term" value="F:oxidoreductase activity, acting on paired donors, with incorporation or reduction of molecular oxygen"/>
    <property type="evidence" value="ECO:0007669"/>
    <property type="project" value="InterPro"/>
</dbReference>
<keyword evidence="2" id="KW-0472">Membrane</keyword>
<dbReference type="GO" id="GO:0005506">
    <property type="term" value="F:iron ion binding"/>
    <property type="evidence" value="ECO:0007669"/>
    <property type="project" value="InterPro"/>
</dbReference>
<keyword evidence="2" id="KW-1133">Transmembrane helix</keyword>
<proteinExistence type="inferred from homology"/>
<keyword evidence="2" id="KW-0812">Transmembrane</keyword>
<evidence type="ECO:0000313" key="3">
    <source>
        <dbReference type="EMBL" id="MBA4660003.1"/>
    </source>
</evidence>
<dbReference type="Gene3D" id="1.10.630.10">
    <property type="entry name" value="Cytochrome P450"/>
    <property type="match status" value="1"/>
</dbReference>
<protein>
    <submittedName>
        <fullName evidence="3">Uncharacterized protein</fullName>
    </submittedName>
</protein>
<name>A0A7C9E9X0_OPUST</name>
<comment type="similarity">
    <text evidence="1">Belongs to the cytochrome P450 family.</text>
</comment>
<reference evidence="3" key="1">
    <citation type="journal article" date="2013" name="J. Plant Res.">
        <title>Effect of fungi and light on seed germination of three Opuntia species from semiarid lands of central Mexico.</title>
        <authorList>
            <person name="Delgado-Sanchez P."/>
            <person name="Jimenez-Bremont J.F."/>
            <person name="Guerrero-Gonzalez Mde L."/>
            <person name="Flores J."/>
        </authorList>
    </citation>
    <scope>NUCLEOTIDE SEQUENCE</scope>
    <source>
        <tissue evidence="3">Cladode</tissue>
    </source>
</reference>
<accession>A0A7C9E9X0</accession>